<evidence type="ECO:0000313" key="2">
    <source>
        <dbReference type="EMBL" id="KNE59810.1"/>
    </source>
</evidence>
<feature type="region of interest" description="Disordered" evidence="1">
    <location>
        <begin position="580"/>
        <end position="635"/>
    </location>
</feature>
<dbReference type="OrthoDB" id="5591748at2759"/>
<dbReference type="Proteomes" id="UP000054350">
    <property type="component" value="Unassembled WGS sequence"/>
</dbReference>
<evidence type="ECO:0000256" key="1">
    <source>
        <dbReference type="SAM" id="MobiDB-lite"/>
    </source>
</evidence>
<organism evidence="2 3">
    <name type="scientific">Allomyces macrogynus (strain ATCC 38327)</name>
    <name type="common">Allomyces javanicus var. macrogynus</name>
    <dbReference type="NCBI Taxonomy" id="578462"/>
    <lineage>
        <taxon>Eukaryota</taxon>
        <taxon>Fungi</taxon>
        <taxon>Fungi incertae sedis</taxon>
        <taxon>Blastocladiomycota</taxon>
        <taxon>Blastocladiomycetes</taxon>
        <taxon>Blastocladiales</taxon>
        <taxon>Blastocladiaceae</taxon>
        <taxon>Allomyces</taxon>
    </lineage>
</organism>
<gene>
    <name evidence="2" type="ORF">AMAG_05268</name>
</gene>
<proteinExistence type="predicted"/>
<feature type="compositionally biased region" description="Low complexity" evidence="1">
    <location>
        <begin position="806"/>
        <end position="817"/>
    </location>
</feature>
<feature type="region of interest" description="Disordered" evidence="1">
    <location>
        <begin position="199"/>
        <end position="258"/>
    </location>
</feature>
<feature type="compositionally biased region" description="Polar residues" evidence="1">
    <location>
        <begin position="738"/>
        <end position="753"/>
    </location>
</feature>
<dbReference type="AlphaFoldDB" id="A0A0L0SBN3"/>
<feature type="region of interest" description="Disordered" evidence="1">
    <location>
        <begin position="1"/>
        <end position="34"/>
    </location>
</feature>
<feature type="compositionally biased region" description="Low complexity" evidence="1">
    <location>
        <begin position="681"/>
        <end position="696"/>
    </location>
</feature>
<feature type="region of interest" description="Disordered" evidence="1">
    <location>
        <begin position="162"/>
        <end position="186"/>
    </location>
</feature>
<feature type="compositionally biased region" description="Pro residues" evidence="1">
    <location>
        <begin position="203"/>
        <end position="223"/>
    </location>
</feature>
<protein>
    <submittedName>
        <fullName evidence="2">Uncharacterized protein</fullName>
    </submittedName>
</protein>
<keyword evidence="3" id="KW-1185">Reference proteome</keyword>
<reference evidence="3" key="2">
    <citation type="submission" date="2009-11" db="EMBL/GenBank/DDBJ databases">
        <title>The Genome Sequence of Allomyces macrogynus strain ATCC 38327.</title>
        <authorList>
            <consortium name="The Broad Institute Genome Sequencing Platform"/>
            <person name="Russ C."/>
            <person name="Cuomo C."/>
            <person name="Shea T."/>
            <person name="Young S.K."/>
            <person name="Zeng Q."/>
            <person name="Koehrsen M."/>
            <person name="Haas B."/>
            <person name="Borodovsky M."/>
            <person name="Guigo R."/>
            <person name="Alvarado L."/>
            <person name="Berlin A."/>
            <person name="Borenstein D."/>
            <person name="Chen Z."/>
            <person name="Engels R."/>
            <person name="Freedman E."/>
            <person name="Gellesch M."/>
            <person name="Goldberg J."/>
            <person name="Griggs A."/>
            <person name="Gujja S."/>
            <person name="Heiman D."/>
            <person name="Hepburn T."/>
            <person name="Howarth C."/>
            <person name="Jen D."/>
            <person name="Larson L."/>
            <person name="Lewis B."/>
            <person name="Mehta T."/>
            <person name="Park D."/>
            <person name="Pearson M."/>
            <person name="Roberts A."/>
            <person name="Saif S."/>
            <person name="Shenoy N."/>
            <person name="Sisk P."/>
            <person name="Stolte C."/>
            <person name="Sykes S."/>
            <person name="Walk T."/>
            <person name="White J."/>
            <person name="Yandava C."/>
            <person name="Burger G."/>
            <person name="Gray M.W."/>
            <person name="Holland P.W.H."/>
            <person name="King N."/>
            <person name="Lang F.B.F."/>
            <person name="Roger A.J."/>
            <person name="Ruiz-Trillo I."/>
            <person name="Lander E."/>
            <person name="Nusbaum C."/>
        </authorList>
    </citation>
    <scope>NUCLEOTIDE SEQUENCE [LARGE SCALE GENOMIC DNA]</scope>
    <source>
        <strain evidence="3">ATCC 38327</strain>
    </source>
</reference>
<dbReference type="VEuPathDB" id="FungiDB:AMAG_05268"/>
<feature type="region of interest" description="Disordered" evidence="1">
    <location>
        <begin position="450"/>
        <end position="541"/>
    </location>
</feature>
<feature type="region of interest" description="Disordered" evidence="1">
    <location>
        <begin position="798"/>
        <end position="826"/>
    </location>
</feature>
<dbReference type="EMBL" id="GG745335">
    <property type="protein sequence ID" value="KNE59810.1"/>
    <property type="molecule type" value="Genomic_DNA"/>
</dbReference>
<evidence type="ECO:0000313" key="3">
    <source>
        <dbReference type="Proteomes" id="UP000054350"/>
    </source>
</evidence>
<feature type="region of interest" description="Disordered" evidence="1">
    <location>
        <begin position="666"/>
        <end position="706"/>
    </location>
</feature>
<accession>A0A0L0SBN3</accession>
<feature type="compositionally biased region" description="Basic residues" evidence="1">
    <location>
        <begin position="590"/>
        <end position="600"/>
    </location>
</feature>
<feature type="compositionally biased region" description="Low complexity" evidence="1">
    <location>
        <begin position="450"/>
        <end position="489"/>
    </location>
</feature>
<sequence length="934" mass="94827">MHAPLTPPWTDAAGTMATTARTSRTASRAGASKPAPSIVDETIVLATAWSQDDRGVETVMSTLLEANGDILLATEVNNPHADAEASVTYQLLGQLAPSGRIVFASNEYAAGAPVLAVQPDGTYATPEDAANAVNNRYRSPPEAIAALIRNMPGALRRSLFRRGSRDGMGSGTPPRTGSVSGPAPPYEVAIAQSSNAAADAWVPHPPPSTDWIPHPPTESPPPIMTLSRPNAEPEPLPSKLPSRLSRPRSGAGSSTPGTPAAAALLLARSDVGKRGSTASDVSSVGSPTAKPLDGTFLAALADTVVHQDAGGDGTLGSPLPTPLPPTLARGDGGGGTAAGATSPALSTICEDDDDSLAVAAAENNARAAEAPALAMAAVVPAAGNDIDAGSAAAAAAHAMQVLDLGPDPQSLLLLHADPDDHDHTDIEDLDDDPTAAGAHPYRFVDVRNGSVSVPSTAPASPTTLRPNSAAAAAAPTPTPSSSTAPNSAMPSPPVSPPGTVSPAHHHHHDTDDESDYAWDADADTDLGEPAAPGLPRALPPTFARVPHVSDEYLDHLSNIDGPTSSSAPSAAAATMTSLGSTIVNPPSRHASLRRVNKHQQRPPSGHGLPPVPHDDWTAAASPAPDDVPPVPWPHETLVVGHEDDAHMATLVPAGHSDAHLATMVPTARNGHGHHHHDGAGWDHAPSHSAPATTTPPRLNPPGLAMTSTASPQIVYHSLDDFGAANAPVTTTTTINTNSGASSPSPGDTPSSRGKSLLTRLKRAFANVKHAQAMVPPPVPPPLTTIARRRAAAGLDPATPTTLVRASSAPECSTSSSSTKHAPPRFDTLARLGDPGAAPVAPDTDALQHLESVAAMGTLLPSAAAVAAAVVDPVPQPSVGVAHYDELCGHAGHGMPGVPHDVFYGDDGGGGSGAARRRHEAETQAAAVTGVVYHF</sequence>
<name>A0A0L0SBN3_ALLM3</name>
<feature type="compositionally biased region" description="Basic and acidic residues" evidence="1">
    <location>
        <begin position="416"/>
        <end position="426"/>
    </location>
</feature>
<feature type="region of interest" description="Disordered" evidence="1">
    <location>
        <begin position="416"/>
        <end position="438"/>
    </location>
</feature>
<feature type="compositionally biased region" description="Acidic residues" evidence="1">
    <location>
        <begin position="511"/>
        <end position="526"/>
    </location>
</feature>
<reference evidence="2 3" key="1">
    <citation type="submission" date="2009-11" db="EMBL/GenBank/DDBJ databases">
        <title>Annotation of Allomyces macrogynus ATCC 38327.</title>
        <authorList>
            <consortium name="The Broad Institute Genome Sequencing Platform"/>
            <person name="Russ C."/>
            <person name="Cuomo C."/>
            <person name="Burger G."/>
            <person name="Gray M.W."/>
            <person name="Holland P.W.H."/>
            <person name="King N."/>
            <person name="Lang F.B.F."/>
            <person name="Roger A.J."/>
            <person name="Ruiz-Trillo I."/>
            <person name="Young S.K."/>
            <person name="Zeng Q."/>
            <person name="Gargeya S."/>
            <person name="Fitzgerald M."/>
            <person name="Haas B."/>
            <person name="Abouelleil A."/>
            <person name="Alvarado L."/>
            <person name="Arachchi H.M."/>
            <person name="Berlin A."/>
            <person name="Chapman S.B."/>
            <person name="Gearin G."/>
            <person name="Goldberg J."/>
            <person name="Griggs A."/>
            <person name="Gujja S."/>
            <person name="Hansen M."/>
            <person name="Heiman D."/>
            <person name="Howarth C."/>
            <person name="Larimer J."/>
            <person name="Lui A."/>
            <person name="MacDonald P.J.P."/>
            <person name="McCowen C."/>
            <person name="Montmayeur A."/>
            <person name="Murphy C."/>
            <person name="Neiman D."/>
            <person name="Pearson M."/>
            <person name="Priest M."/>
            <person name="Roberts A."/>
            <person name="Saif S."/>
            <person name="Shea T."/>
            <person name="Sisk P."/>
            <person name="Stolte C."/>
            <person name="Sykes S."/>
            <person name="Wortman J."/>
            <person name="Nusbaum C."/>
            <person name="Birren B."/>
        </authorList>
    </citation>
    <scope>NUCLEOTIDE SEQUENCE [LARGE SCALE GENOMIC DNA]</scope>
    <source>
        <strain evidence="2 3">ATCC 38327</strain>
    </source>
</reference>
<feature type="compositionally biased region" description="Low complexity" evidence="1">
    <location>
        <begin position="239"/>
        <end position="258"/>
    </location>
</feature>
<feature type="compositionally biased region" description="Low complexity" evidence="1">
    <location>
        <begin position="12"/>
        <end position="32"/>
    </location>
</feature>
<feature type="region of interest" description="Disordered" evidence="1">
    <location>
        <begin position="732"/>
        <end position="754"/>
    </location>
</feature>
<feature type="compositionally biased region" description="Low complexity" evidence="1">
    <location>
        <begin position="527"/>
        <end position="540"/>
    </location>
</feature>